<dbReference type="AlphaFoldDB" id="A4QM48"/>
<protein>
    <submittedName>
        <fullName evidence="1">ORF73a</fullName>
    </submittedName>
</protein>
<reference evidence="1" key="1">
    <citation type="submission" date="2007-04" db="EMBL/GenBank/DDBJ databases">
        <authorList>
            <person name="Noh E.W."/>
            <person name="Lee J.S."/>
            <person name="Choi Y.I."/>
            <person name="Han M.S."/>
            <person name="Yi Y.S."/>
            <person name="Han S.U."/>
        </authorList>
    </citation>
    <scope>NUCLEOTIDE SEQUENCE</scope>
</reference>
<accession>A4QM48</accession>
<evidence type="ECO:0000313" key="1">
    <source>
        <dbReference type="EMBL" id="ABP35385.1"/>
    </source>
</evidence>
<keyword evidence="1" id="KW-0934">Plastid</keyword>
<geneLocation type="chloroplast" evidence="1"/>
<keyword evidence="1" id="KW-0150">Chloroplast</keyword>
<name>A4QM48_PINKO</name>
<organism evidence="1">
    <name type="scientific">Pinus koraiensis</name>
    <name type="common">Korean pine</name>
    <dbReference type="NCBI Taxonomy" id="88728"/>
    <lineage>
        <taxon>Eukaryota</taxon>
        <taxon>Viridiplantae</taxon>
        <taxon>Streptophyta</taxon>
        <taxon>Embryophyta</taxon>
        <taxon>Tracheophyta</taxon>
        <taxon>Spermatophyta</taxon>
        <taxon>Pinopsida</taxon>
        <taxon>Pinidae</taxon>
        <taxon>Conifers I</taxon>
        <taxon>Pinales</taxon>
        <taxon>Pinaceae</taxon>
        <taxon>Pinus</taxon>
        <taxon>Pinus subgen. Strobus</taxon>
    </lineage>
</organism>
<proteinExistence type="predicted"/>
<dbReference type="EMBL" id="AY228468">
    <property type="protein sequence ID" value="ABP35385.1"/>
    <property type="molecule type" value="Genomic_DNA"/>
</dbReference>
<sequence>MLDPLVVFFQLVHKDQTPISQDHTNPLHEMLQIRNKLLLRGINEFQILLANLNKVFPYVHHRIFPDPNIPNAR</sequence>